<keyword evidence="3" id="KW-1185">Reference proteome</keyword>
<name>A0A3N0Z902_ANAGA</name>
<dbReference type="Proteomes" id="UP000281406">
    <property type="component" value="Unassembled WGS sequence"/>
</dbReference>
<proteinExistence type="predicted"/>
<gene>
    <name evidence="2" type="ORF">DPX16_3774</name>
</gene>
<evidence type="ECO:0000256" key="1">
    <source>
        <dbReference type="SAM" id="MobiDB-lite"/>
    </source>
</evidence>
<organism evidence="2 3">
    <name type="scientific">Anabarilius grahami</name>
    <name type="common">Kanglang fish</name>
    <name type="synonym">Barilius grahami</name>
    <dbReference type="NCBI Taxonomy" id="495550"/>
    <lineage>
        <taxon>Eukaryota</taxon>
        <taxon>Metazoa</taxon>
        <taxon>Chordata</taxon>
        <taxon>Craniata</taxon>
        <taxon>Vertebrata</taxon>
        <taxon>Euteleostomi</taxon>
        <taxon>Actinopterygii</taxon>
        <taxon>Neopterygii</taxon>
        <taxon>Teleostei</taxon>
        <taxon>Ostariophysi</taxon>
        <taxon>Cypriniformes</taxon>
        <taxon>Xenocyprididae</taxon>
        <taxon>Xenocypridinae</taxon>
        <taxon>Xenocypridinae incertae sedis</taxon>
        <taxon>Anabarilius</taxon>
    </lineage>
</organism>
<comment type="caution">
    <text evidence="2">The sequence shown here is derived from an EMBL/GenBank/DDBJ whole genome shotgun (WGS) entry which is preliminary data.</text>
</comment>
<feature type="region of interest" description="Disordered" evidence="1">
    <location>
        <begin position="16"/>
        <end position="83"/>
    </location>
</feature>
<dbReference type="AlphaFoldDB" id="A0A3N0Z902"/>
<reference evidence="2 3" key="1">
    <citation type="submission" date="2018-10" db="EMBL/GenBank/DDBJ databases">
        <title>Genome assembly for a Yunnan-Guizhou Plateau 3E fish, Anabarilius grahami (Regan), and its evolutionary and genetic applications.</title>
        <authorList>
            <person name="Jiang W."/>
        </authorList>
    </citation>
    <scope>NUCLEOTIDE SEQUENCE [LARGE SCALE GENOMIC DNA]</scope>
    <source>
        <strain evidence="2">AG-KIZ</strain>
        <tissue evidence="2">Muscle</tissue>
    </source>
</reference>
<evidence type="ECO:0000313" key="3">
    <source>
        <dbReference type="Proteomes" id="UP000281406"/>
    </source>
</evidence>
<evidence type="ECO:0000313" key="2">
    <source>
        <dbReference type="EMBL" id="ROL54792.1"/>
    </source>
</evidence>
<dbReference type="EMBL" id="RJVU01004922">
    <property type="protein sequence ID" value="ROL54792.1"/>
    <property type="molecule type" value="Genomic_DNA"/>
</dbReference>
<sequence>MRESWKRDGAGDLWRRWSTHTQTRSTRGDRESQETGSSSSRDDQGSSRASQSAGAPLTLQVTETAGSTERCSTVHSYESHKRTSSFGNSVIWEKTFTLLEDRFEASA</sequence>
<protein>
    <submittedName>
        <fullName evidence="2">Uncharacterized protein</fullName>
    </submittedName>
</protein>
<feature type="compositionally biased region" description="Polar residues" evidence="1">
    <location>
        <begin position="59"/>
        <end position="76"/>
    </location>
</feature>
<accession>A0A3N0Z902</accession>